<dbReference type="RefSeq" id="XP_069226796.1">
    <property type="nucleotide sequence ID" value="XM_069376127.1"/>
</dbReference>
<evidence type="ECO:0000256" key="21">
    <source>
        <dbReference type="ARBA" id="ARBA00032906"/>
    </source>
</evidence>
<comment type="catalytic activity">
    <reaction evidence="1">
        <text>Hydrolysis of (1-&gt;3)-beta-D-glucosidic linkages in (1-&gt;3)-beta-D-glucans.</text>
        <dbReference type="EC" id="3.2.1.39"/>
    </reaction>
</comment>
<protein>
    <recommendedName>
        <fullName evidence="6">Probable glucan endo-1,3-beta-glucosidase eglC</fullName>
        <ecNumber evidence="5">3.2.1.39</ecNumber>
    </recommendedName>
    <alternativeName>
        <fullName evidence="20">Endo-1,3-beta-glucanase eglC</fullName>
    </alternativeName>
    <alternativeName>
        <fullName evidence="21">Laminarinase eglC</fullName>
    </alternativeName>
</protein>
<evidence type="ECO:0000256" key="9">
    <source>
        <dbReference type="ARBA" id="ARBA00022525"/>
    </source>
</evidence>
<evidence type="ECO:0000256" key="6">
    <source>
        <dbReference type="ARBA" id="ARBA00019762"/>
    </source>
</evidence>
<dbReference type="GO" id="GO:0009986">
    <property type="term" value="C:cell surface"/>
    <property type="evidence" value="ECO:0007669"/>
    <property type="project" value="TreeGrafter"/>
</dbReference>
<evidence type="ECO:0000256" key="22">
    <source>
        <dbReference type="RuleBase" id="RU004335"/>
    </source>
</evidence>
<organism evidence="24 25">
    <name type="scientific">Cladosporium halotolerans</name>
    <dbReference type="NCBI Taxonomy" id="1052096"/>
    <lineage>
        <taxon>Eukaryota</taxon>
        <taxon>Fungi</taxon>
        <taxon>Dikarya</taxon>
        <taxon>Ascomycota</taxon>
        <taxon>Pezizomycotina</taxon>
        <taxon>Dothideomycetes</taxon>
        <taxon>Dothideomycetidae</taxon>
        <taxon>Cladosporiales</taxon>
        <taxon>Cladosporiaceae</taxon>
        <taxon>Cladosporium</taxon>
    </lineage>
</organism>
<evidence type="ECO:0000256" key="19">
    <source>
        <dbReference type="ARBA" id="ARBA00025152"/>
    </source>
</evidence>
<evidence type="ECO:0000256" key="18">
    <source>
        <dbReference type="ARBA" id="ARBA00023326"/>
    </source>
</evidence>
<keyword evidence="13" id="KW-0472">Membrane</keyword>
<evidence type="ECO:0000313" key="24">
    <source>
        <dbReference type="EMBL" id="KAL1583689.1"/>
    </source>
</evidence>
<evidence type="ECO:0000256" key="1">
    <source>
        <dbReference type="ARBA" id="ARBA00000382"/>
    </source>
</evidence>
<evidence type="ECO:0000256" key="10">
    <source>
        <dbReference type="ARBA" id="ARBA00022622"/>
    </source>
</evidence>
<keyword evidence="11 23" id="KW-0732">Signal</keyword>
<dbReference type="GO" id="GO:0009277">
    <property type="term" value="C:fungal-type cell wall"/>
    <property type="evidence" value="ECO:0007669"/>
    <property type="project" value="TreeGrafter"/>
</dbReference>
<keyword evidence="9" id="KW-0964">Secreted</keyword>
<evidence type="ECO:0000256" key="11">
    <source>
        <dbReference type="ARBA" id="ARBA00022729"/>
    </source>
</evidence>
<evidence type="ECO:0000256" key="15">
    <source>
        <dbReference type="ARBA" id="ARBA00023277"/>
    </source>
</evidence>
<dbReference type="AlphaFoldDB" id="A0AB34KF30"/>
<evidence type="ECO:0000256" key="7">
    <source>
        <dbReference type="ARBA" id="ARBA00022475"/>
    </source>
</evidence>
<evidence type="ECO:0000256" key="20">
    <source>
        <dbReference type="ARBA" id="ARBA00032134"/>
    </source>
</evidence>
<comment type="subcellular location">
    <subcellularLocation>
        <location evidence="3">Cell membrane</location>
        <topology evidence="3">Lipid-anchor</topology>
        <topology evidence="3">GPI-anchor</topology>
    </subcellularLocation>
    <subcellularLocation>
        <location evidence="2">Secreted</location>
        <location evidence="2">Cell wall</location>
    </subcellularLocation>
</comment>
<sequence length="289" mass="31337">MRFTAAVAALAASLPFTTAYWKGFNIGANNADGSCKTTAQWTEAFNKLKGLPQHITSVRLYASSDCNTLANAVPAAKNTGVQILVGVWAEDNNHFNAEKQALLNAISAHGKDWILAISVGSEDLYRKDTDANTLANKIYDVRGMVRSVGVQAEVGHVDTWNAWVDGANAAVIKASDFIGMDGYPYFQNAAIGNAANVFWQSVDATRNAVNKVSPGKWVWVTETGWPVSGPSSGAAVASVKNAQTFWRSVACQAFNQVHIFWYSYQDYHQSPSFGIFDKNGNAIYDLYGC</sequence>
<dbReference type="GO" id="GO:0042973">
    <property type="term" value="F:glucan endo-1,3-beta-D-glucosidase activity"/>
    <property type="evidence" value="ECO:0007669"/>
    <property type="project" value="UniProtKB-EC"/>
</dbReference>
<evidence type="ECO:0000256" key="17">
    <source>
        <dbReference type="ARBA" id="ARBA00023316"/>
    </source>
</evidence>
<comment type="function">
    <text evidence="19">Glucanases play a role in cell expansion during growth, in cell-cell fusion during mating, and in spore release during sporulation. This enzyme may be involved in beta-glucan degradation and also function biosynthetically as a transglycosylase.</text>
</comment>
<evidence type="ECO:0000256" key="23">
    <source>
        <dbReference type="SAM" id="SignalP"/>
    </source>
</evidence>
<dbReference type="GO" id="GO:0005576">
    <property type="term" value="C:extracellular region"/>
    <property type="evidence" value="ECO:0007669"/>
    <property type="project" value="TreeGrafter"/>
</dbReference>
<evidence type="ECO:0000256" key="5">
    <source>
        <dbReference type="ARBA" id="ARBA00012780"/>
    </source>
</evidence>
<keyword evidence="12" id="KW-0378">Hydrolase</keyword>
<evidence type="ECO:0000256" key="2">
    <source>
        <dbReference type="ARBA" id="ARBA00004191"/>
    </source>
</evidence>
<dbReference type="GeneID" id="96008965"/>
<dbReference type="InterPro" id="IPR050732">
    <property type="entry name" value="Beta-glucan_modifiers"/>
</dbReference>
<dbReference type="SUPFAM" id="SSF51445">
    <property type="entry name" value="(Trans)glycosidases"/>
    <property type="match status" value="1"/>
</dbReference>
<evidence type="ECO:0000256" key="8">
    <source>
        <dbReference type="ARBA" id="ARBA00022512"/>
    </source>
</evidence>
<keyword evidence="7" id="KW-1003">Cell membrane</keyword>
<dbReference type="InterPro" id="IPR000490">
    <property type="entry name" value="Glyco_hydro_17"/>
</dbReference>
<dbReference type="PANTHER" id="PTHR16631:SF13">
    <property type="entry name" value="GLUCAN ENDO-1,3-BETA-GLUCOSIDASE EGLC-RELATED"/>
    <property type="match status" value="1"/>
</dbReference>
<comment type="caution">
    <text evidence="24">The sequence shown here is derived from an EMBL/GenBank/DDBJ whole genome shotgun (WGS) entry which is preliminary data.</text>
</comment>
<gene>
    <name evidence="24" type="ORF">WHR41_07523</name>
</gene>
<dbReference type="Gene3D" id="3.20.20.80">
    <property type="entry name" value="Glycosidases"/>
    <property type="match status" value="2"/>
</dbReference>
<dbReference type="Pfam" id="PF00332">
    <property type="entry name" value="Glyco_hydro_17"/>
    <property type="match status" value="1"/>
</dbReference>
<keyword evidence="17" id="KW-0961">Cell wall biogenesis/degradation</keyword>
<dbReference type="EMBL" id="JAAQHG020000032">
    <property type="protein sequence ID" value="KAL1583689.1"/>
    <property type="molecule type" value="Genomic_DNA"/>
</dbReference>
<dbReference type="EC" id="3.2.1.39" evidence="5"/>
<evidence type="ECO:0000313" key="25">
    <source>
        <dbReference type="Proteomes" id="UP000803884"/>
    </source>
</evidence>
<accession>A0AB34KF30</accession>
<keyword evidence="14" id="KW-0325">Glycoprotein</keyword>
<dbReference type="InterPro" id="IPR017853">
    <property type="entry name" value="GH"/>
</dbReference>
<comment type="similarity">
    <text evidence="4 22">Belongs to the glycosyl hydrolase 17 family.</text>
</comment>
<keyword evidence="25" id="KW-1185">Reference proteome</keyword>
<feature type="signal peptide" evidence="23">
    <location>
        <begin position="1"/>
        <end position="19"/>
    </location>
</feature>
<feature type="chain" id="PRO_5044196808" description="Probable glucan endo-1,3-beta-glucosidase eglC" evidence="23">
    <location>
        <begin position="20"/>
        <end position="289"/>
    </location>
</feature>
<keyword evidence="10" id="KW-0336">GPI-anchor</keyword>
<evidence type="ECO:0000256" key="12">
    <source>
        <dbReference type="ARBA" id="ARBA00022801"/>
    </source>
</evidence>
<keyword evidence="8" id="KW-0134">Cell wall</keyword>
<dbReference type="Proteomes" id="UP000803884">
    <property type="component" value="Unassembled WGS sequence"/>
</dbReference>
<reference evidence="24 25" key="1">
    <citation type="journal article" date="2020" name="Microbiol. Resour. Announc.">
        <title>Draft Genome Sequence of a Cladosporium Species Isolated from the Mesophotic Ascidian Didemnum maculosum.</title>
        <authorList>
            <person name="Gioti A."/>
            <person name="Siaperas R."/>
            <person name="Nikolaivits E."/>
            <person name="Le Goff G."/>
            <person name="Ouazzani J."/>
            <person name="Kotoulas G."/>
            <person name="Topakas E."/>
        </authorList>
    </citation>
    <scope>NUCLEOTIDE SEQUENCE [LARGE SCALE GENOMIC DNA]</scope>
    <source>
        <strain evidence="24 25">TM138-S3</strain>
    </source>
</reference>
<keyword evidence="15" id="KW-0119">Carbohydrate metabolism</keyword>
<dbReference type="GO" id="GO:0071555">
    <property type="term" value="P:cell wall organization"/>
    <property type="evidence" value="ECO:0007669"/>
    <property type="project" value="UniProtKB-KW"/>
</dbReference>
<evidence type="ECO:0000256" key="4">
    <source>
        <dbReference type="ARBA" id="ARBA00008773"/>
    </source>
</evidence>
<dbReference type="GO" id="GO:0098552">
    <property type="term" value="C:side of membrane"/>
    <property type="evidence" value="ECO:0007669"/>
    <property type="project" value="UniProtKB-KW"/>
</dbReference>
<dbReference type="PANTHER" id="PTHR16631">
    <property type="entry name" value="GLUCAN 1,3-BETA-GLUCOSIDASE"/>
    <property type="match status" value="1"/>
</dbReference>
<proteinExistence type="inferred from homology"/>
<evidence type="ECO:0000256" key="3">
    <source>
        <dbReference type="ARBA" id="ARBA00004609"/>
    </source>
</evidence>
<dbReference type="GO" id="GO:0000272">
    <property type="term" value="P:polysaccharide catabolic process"/>
    <property type="evidence" value="ECO:0007669"/>
    <property type="project" value="UniProtKB-KW"/>
</dbReference>
<evidence type="ECO:0000256" key="16">
    <source>
        <dbReference type="ARBA" id="ARBA00023288"/>
    </source>
</evidence>
<name>A0AB34KF30_9PEZI</name>
<evidence type="ECO:0000256" key="14">
    <source>
        <dbReference type="ARBA" id="ARBA00023180"/>
    </source>
</evidence>
<evidence type="ECO:0000256" key="13">
    <source>
        <dbReference type="ARBA" id="ARBA00023136"/>
    </source>
</evidence>
<keyword evidence="18" id="KW-0624">Polysaccharide degradation</keyword>
<dbReference type="GO" id="GO:0005886">
    <property type="term" value="C:plasma membrane"/>
    <property type="evidence" value="ECO:0007669"/>
    <property type="project" value="UniProtKB-SubCell"/>
</dbReference>
<keyword evidence="16" id="KW-0449">Lipoprotein</keyword>